<evidence type="ECO:0000313" key="2">
    <source>
        <dbReference type="Proteomes" id="UP001143856"/>
    </source>
</evidence>
<name>A0ACC1PRT4_9PEZI</name>
<dbReference type="Proteomes" id="UP001143856">
    <property type="component" value="Unassembled WGS sequence"/>
</dbReference>
<organism evidence="1 2">
    <name type="scientific">Xylaria curta</name>
    <dbReference type="NCBI Taxonomy" id="42375"/>
    <lineage>
        <taxon>Eukaryota</taxon>
        <taxon>Fungi</taxon>
        <taxon>Dikarya</taxon>
        <taxon>Ascomycota</taxon>
        <taxon>Pezizomycotina</taxon>
        <taxon>Sordariomycetes</taxon>
        <taxon>Xylariomycetidae</taxon>
        <taxon>Xylariales</taxon>
        <taxon>Xylariaceae</taxon>
        <taxon>Xylaria</taxon>
    </lineage>
</organism>
<keyword evidence="2" id="KW-1185">Reference proteome</keyword>
<gene>
    <name evidence="1" type="ORF">NUW58_g306</name>
</gene>
<sequence>MTIAERINFLQRTGANLGKFHILEPDAVNVSHEHGHPVGIILNSDNIVSYKPDTGAYGQTDSSIEAGRQFVDIFHSLTQAAPTDRIIYTARKVPDSILARQVRMNADLQGRNPVNRLLDPNNPLSPHVPARGNRGSSRGRGRGRGNSTPAEVVVVARVDVVLVVLAVVVVVAAAAIVTAHTTEPLGKRIKRRRG</sequence>
<comment type="caution">
    <text evidence="1">The sequence shown here is derived from an EMBL/GenBank/DDBJ whole genome shotgun (WGS) entry which is preliminary data.</text>
</comment>
<protein>
    <submittedName>
        <fullName evidence="1">Uncharacterized protein</fullName>
    </submittedName>
</protein>
<evidence type="ECO:0000313" key="1">
    <source>
        <dbReference type="EMBL" id="KAJ2998467.1"/>
    </source>
</evidence>
<dbReference type="EMBL" id="JAPDGR010000025">
    <property type="protein sequence ID" value="KAJ2998467.1"/>
    <property type="molecule type" value="Genomic_DNA"/>
</dbReference>
<accession>A0ACC1PRT4</accession>
<proteinExistence type="predicted"/>
<reference evidence="1" key="1">
    <citation type="submission" date="2022-10" db="EMBL/GenBank/DDBJ databases">
        <title>Genome Sequence of Xylaria curta.</title>
        <authorList>
            <person name="Buettner E."/>
        </authorList>
    </citation>
    <scope>NUCLEOTIDE SEQUENCE</scope>
    <source>
        <strain evidence="1">Babe10</strain>
    </source>
</reference>